<dbReference type="KEGG" id="caua:113092313"/>
<accession>A0A6P6NYE7</accession>
<dbReference type="AlphaFoldDB" id="A0A6P6NYE7"/>
<protein>
    <submittedName>
        <fullName evidence="2">Uncharacterized protein LOC113092313</fullName>
    </submittedName>
</protein>
<sequence length="210" mass="23564">MLRCHVERVSVAPRQPRRGMLSVTRSFIDLVEDICPLPKKAPTENSDANTCENSPEKTCENSSEKTCENSSEKTCENSSDANTCPNYCRKAPKTCENSSEKTSKKRWSDVTRASLVTNSDYFPQKVVRGSFHQGDARFGWNRNRQCAVNSITAVMVSVLKDVLTWTTEDLNAVLFHGDELYTSMRLQGQINDRTGLGHIFCCRTATTTHT</sequence>
<dbReference type="InterPro" id="IPR038765">
    <property type="entry name" value="Papain-like_cys_pep_sf"/>
</dbReference>
<organism evidence="1 2">
    <name type="scientific">Carassius auratus</name>
    <name type="common">Goldfish</name>
    <dbReference type="NCBI Taxonomy" id="7957"/>
    <lineage>
        <taxon>Eukaryota</taxon>
        <taxon>Metazoa</taxon>
        <taxon>Chordata</taxon>
        <taxon>Craniata</taxon>
        <taxon>Vertebrata</taxon>
        <taxon>Euteleostomi</taxon>
        <taxon>Actinopterygii</taxon>
        <taxon>Neopterygii</taxon>
        <taxon>Teleostei</taxon>
        <taxon>Ostariophysi</taxon>
        <taxon>Cypriniformes</taxon>
        <taxon>Cyprinidae</taxon>
        <taxon>Cyprininae</taxon>
        <taxon>Carassius</taxon>
    </lineage>
</organism>
<dbReference type="GeneID" id="113092313"/>
<gene>
    <name evidence="2" type="primary">LOC113092313</name>
</gene>
<reference evidence="2" key="1">
    <citation type="submission" date="2025-08" db="UniProtKB">
        <authorList>
            <consortium name="RefSeq"/>
        </authorList>
    </citation>
    <scope>IDENTIFICATION</scope>
    <source>
        <strain evidence="2">Wakin</strain>
        <tissue evidence="2">Muscle</tissue>
    </source>
</reference>
<dbReference type="Gene3D" id="3.90.70.120">
    <property type="match status" value="1"/>
</dbReference>
<dbReference type="RefSeq" id="XP_026113678.1">
    <property type="nucleotide sequence ID" value="XM_026257893.1"/>
</dbReference>
<dbReference type="OrthoDB" id="8958638at2759"/>
<name>A0A6P6NYE7_CARAU</name>
<dbReference type="Proteomes" id="UP000515129">
    <property type="component" value="Unplaced"/>
</dbReference>
<evidence type="ECO:0000313" key="1">
    <source>
        <dbReference type="Proteomes" id="UP000515129"/>
    </source>
</evidence>
<keyword evidence="1" id="KW-1185">Reference proteome</keyword>
<dbReference type="SUPFAM" id="SSF54001">
    <property type="entry name" value="Cysteine proteinases"/>
    <property type="match status" value="1"/>
</dbReference>
<proteinExistence type="predicted"/>
<evidence type="ECO:0000313" key="2">
    <source>
        <dbReference type="RefSeq" id="XP_026113678.1"/>
    </source>
</evidence>